<dbReference type="AlphaFoldDB" id="A0A0H4KDW0"/>
<sequence length="81" mass="9549">MSQYSGLIVSGHYVREENMFYIRAINDIFHSSSYTKDELNFFYEQIKKGGFLNFKDPAPLSHTEQHMLLNDLKEISHLYSL</sequence>
<dbReference type="RefSeq" id="WP_019393292.1">
    <property type="nucleotide sequence ID" value="NZ_ALIM01000023.1"/>
</dbReference>
<dbReference type="GeneID" id="93702564"/>
<proteinExistence type="predicted"/>
<dbReference type="Proteomes" id="UP000036202">
    <property type="component" value="Chromosome"/>
</dbReference>
<gene>
    <name evidence="1" type="ORF">BEH_06610</name>
</gene>
<accession>A0A0H4KDW0</accession>
<reference evidence="2" key="2">
    <citation type="submission" date="2015-06" db="EMBL/GenBank/DDBJ databases">
        <title>Genome Sequence of Bacillus endophyticus and Analysis of its Companion Mechanism in the Ketogulonigenium vulgare-Bacillus strain Consortium.</title>
        <authorList>
            <person name="Jia N."/>
            <person name="Du J."/>
            <person name="Ding M.-Z."/>
            <person name="Gao F."/>
            <person name="Yuan Y.-J."/>
        </authorList>
    </citation>
    <scope>NUCLEOTIDE SEQUENCE [LARGE SCALE GENOMIC DNA]</scope>
    <source>
        <strain evidence="2">Hbe603</strain>
    </source>
</reference>
<dbReference type="PATRIC" id="fig|135735.6.peg.1327"/>
<organism evidence="1 2">
    <name type="scientific">Priestia filamentosa</name>
    <dbReference type="NCBI Taxonomy" id="1402861"/>
    <lineage>
        <taxon>Bacteria</taxon>
        <taxon>Bacillati</taxon>
        <taxon>Bacillota</taxon>
        <taxon>Bacilli</taxon>
        <taxon>Bacillales</taxon>
        <taxon>Bacillaceae</taxon>
        <taxon>Priestia</taxon>
    </lineage>
</organism>
<accession>A0A1X7F7I5</accession>
<evidence type="ECO:0000313" key="2">
    <source>
        <dbReference type="Proteomes" id="UP000036202"/>
    </source>
</evidence>
<dbReference type="KEGG" id="beo:BEH_06610"/>
<keyword evidence="2" id="KW-1185">Reference proteome</keyword>
<protein>
    <submittedName>
        <fullName evidence="1">Uncharacterized protein</fullName>
    </submittedName>
</protein>
<name>A0A0H4KDW0_9BACI</name>
<evidence type="ECO:0000313" key="1">
    <source>
        <dbReference type="EMBL" id="AKO91805.1"/>
    </source>
</evidence>
<dbReference type="EMBL" id="CP011974">
    <property type="protein sequence ID" value="AKO91805.1"/>
    <property type="molecule type" value="Genomic_DNA"/>
</dbReference>
<reference evidence="1 2" key="1">
    <citation type="journal article" date="2015" name="PLoS ONE">
        <title>Genome Sequence of Bacillus endophyticus and Analysis of Its Companion Mechanism in the Ketogulonigenium vulgare-Bacillus Strain Consortium.</title>
        <authorList>
            <person name="Jia N."/>
            <person name="Du J."/>
            <person name="Ding M.Z."/>
            <person name="Gao F."/>
            <person name="Yuan Y.J."/>
        </authorList>
    </citation>
    <scope>NUCLEOTIDE SEQUENCE [LARGE SCALE GENOMIC DNA]</scope>
    <source>
        <strain evidence="1 2">Hbe603</strain>
    </source>
</reference>